<protein>
    <recommendedName>
        <fullName evidence="5">Flagellar hook-associated protein 2</fullName>
        <shortName evidence="5">HAP2</shortName>
    </recommendedName>
    <alternativeName>
        <fullName evidence="5">Flagellar cap protein</fullName>
    </alternativeName>
</protein>
<name>A0A4Q7IK54_9GAMM</name>
<dbReference type="Pfam" id="PF07196">
    <property type="entry name" value="Flagellin_IN"/>
    <property type="match status" value="1"/>
</dbReference>
<dbReference type="PANTHER" id="PTHR30288:SF0">
    <property type="entry name" value="FLAGELLAR HOOK-ASSOCIATED PROTEIN 2"/>
    <property type="match status" value="1"/>
</dbReference>
<evidence type="ECO:0000259" key="6">
    <source>
        <dbReference type="Pfam" id="PF02465"/>
    </source>
</evidence>
<dbReference type="GO" id="GO:0007155">
    <property type="term" value="P:cell adhesion"/>
    <property type="evidence" value="ECO:0007669"/>
    <property type="project" value="InterPro"/>
</dbReference>
<dbReference type="AlphaFoldDB" id="A0A4Q7IK54"/>
<dbReference type="GO" id="GO:0009421">
    <property type="term" value="C:bacterial-type flagellum filament cap"/>
    <property type="evidence" value="ECO:0007669"/>
    <property type="project" value="InterPro"/>
</dbReference>
<feature type="domain" description="Flagellar hook-associated protein 2 C-terminal" evidence="7">
    <location>
        <begin position="229"/>
        <end position="448"/>
    </location>
</feature>
<keyword evidence="8" id="KW-0282">Flagellum</keyword>
<comment type="caution">
    <text evidence="8">The sequence shown here is derived from an EMBL/GenBank/DDBJ whole genome shotgun (WGS) entry which is preliminary data.</text>
</comment>
<evidence type="ECO:0000256" key="5">
    <source>
        <dbReference type="RuleBase" id="RU362066"/>
    </source>
</evidence>
<dbReference type="Pfam" id="PF02465">
    <property type="entry name" value="FliD_N"/>
    <property type="match status" value="1"/>
</dbReference>
<evidence type="ECO:0000259" key="7">
    <source>
        <dbReference type="Pfam" id="PF07195"/>
    </source>
</evidence>
<keyword evidence="5" id="KW-0964">Secreted</keyword>
<organism evidence="8 9">
    <name type="scientific">Pseudoalteromonas phenolica</name>
    <dbReference type="NCBI Taxonomy" id="161398"/>
    <lineage>
        <taxon>Bacteria</taxon>
        <taxon>Pseudomonadati</taxon>
        <taxon>Pseudomonadota</taxon>
        <taxon>Gammaproteobacteria</taxon>
        <taxon>Alteromonadales</taxon>
        <taxon>Pseudoalteromonadaceae</taxon>
        <taxon>Pseudoalteromonas</taxon>
    </lineage>
</organism>
<reference evidence="8 9" key="1">
    <citation type="submission" date="2018-01" db="EMBL/GenBank/DDBJ databases">
        <title>Co-occurrence of chitin degradation, pigmentation and bioactivity in marine Pseudoalteromonas.</title>
        <authorList>
            <person name="Paulsen S."/>
            <person name="Gram L."/>
            <person name="Machado H."/>
        </authorList>
    </citation>
    <scope>NUCLEOTIDE SEQUENCE [LARGE SCALE GENOMIC DNA]</scope>
    <source>
        <strain evidence="8 9">S3898</strain>
    </source>
</reference>
<accession>A0A4Q7IK54</accession>
<sequence length="471" mass="49852">MPSITSAGVGSGLDLEAIISVTLEAENAPKVARFDKKESTLKVQLTALGQIKSDLSAFESSLDVLKDISNFNKRKTTVTQPEGGDILSVTSQSTATAGNFNIAVKQLSQGSRAVQADAAAYTSTTDVVTATGGTLTFDAGGKTFDVTLDAGATLADLRTAINEKEDNFGVSANIINTGGTSKLVFSSSVTGDGNDLSVTNNIAELDRVSTVANAGGAGGMVIDPTNDAAKDAIIEIDGIEVKSSTNTFENAIQDSTIIVTKESPTDPNDPTKLLTAKLNIDTDKEYVKETLEKFVESYNKLMTTLDTMITAKTVDATARGLRDTIVNQLSAVVTSAGGLETIYDAGFSLEKDRKLEIKNSGVNALDDVLNESYDDIGKLFAGDGNIADTLSETVDSYLRAGGLISSQKNALETEKRSLADDRERHSYRMEQYESRLREKYASLDVLVAGLRSQGNAISASLSSLPGFVQKK</sequence>
<keyword evidence="3" id="KW-0175">Coiled coil</keyword>
<gene>
    <name evidence="8" type="ORF">C1E23_13530</name>
</gene>
<comment type="function">
    <text evidence="5">Required for morphogenesis and for the elongation of the flagellar filament by facilitating polymerization of the flagellin monomers at the tip of growing filament. Forms a capping structure, which prevents flagellin subunits (transported through the central channel of the flagellum) from leaking out without polymerization at the distal end.</text>
</comment>
<keyword evidence="4 5" id="KW-0975">Bacterial flagellum</keyword>
<comment type="subunit">
    <text evidence="2 5">Homopentamer.</text>
</comment>
<dbReference type="InterPro" id="IPR003481">
    <property type="entry name" value="FliD_N"/>
</dbReference>
<comment type="similarity">
    <text evidence="1 5">Belongs to the FliD family.</text>
</comment>
<dbReference type="Proteomes" id="UP000291338">
    <property type="component" value="Unassembled WGS sequence"/>
</dbReference>
<evidence type="ECO:0000256" key="1">
    <source>
        <dbReference type="ARBA" id="ARBA00009764"/>
    </source>
</evidence>
<dbReference type="InterPro" id="IPR040026">
    <property type="entry name" value="FliD"/>
</dbReference>
<evidence type="ECO:0000256" key="4">
    <source>
        <dbReference type="ARBA" id="ARBA00023143"/>
    </source>
</evidence>
<dbReference type="Pfam" id="PF07195">
    <property type="entry name" value="FliD_C"/>
    <property type="match status" value="1"/>
</dbReference>
<evidence type="ECO:0000256" key="2">
    <source>
        <dbReference type="ARBA" id="ARBA00011255"/>
    </source>
</evidence>
<proteinExistence type="inferred from homology"/>
<evidence type="ECO:0000313" key="8">
    <source>
        <dbReference type="EMBL" id="RZQ52534.1"/>
    </source>
</evidence>
<feature type="domain" description="Flagellar hook-associated protein 2 N-terminal" evidence="6">
    <location>
        <begin position="11"/>
        <end position="109"/>
    </location>
</feature>
<dbReference type="InterPro" id="IPR010809">
    <property type="entry name" value="FliD_C"/>
</dbReference>
<evidence type="ECO:0000256" key="3">
    <source>
        <dbReference type="ARBA" id="ARBA00023054"/>
    </source>
</evidence>
<dbReference type="GO" id="GO:0005576">
    <property type="term" value="C:extracellular region"/>
    <property type="evidence" value="ECO:0007669"/>
    <property type="project" value="UniProtKB-SubCell"/>
</dbReference>
<dbReference type="GO" id="GO:0009424">
    <property type="term" value="C:bacterial-type flagellum hook"/>
    <property type="evidence" value="ECO:0007669"/>
    <property type="project" value="UniProtKB-UniRule"/>
</dbReference>
<dbReference type="EMBL" id="PPSX01000050">
    <property type="protein sequence ID" value="RZQ52534.1"/>
    <property type="molecule type" value="Genomic_DNA"/>
</dbReference>
<dbReference type="PANTHER" id="PTHR30288">
    <property type="entry name" value="FLAGELLAR CAP/ASSEMBLY PROTEIN FLID"/>
    <property type="match status" value="1"/>
</dbReference>
<dbReference type="GO" id="GO:0071973">
    <property type="term" value="P:bacterial-type flagellum-dependent cell motility"/>
    <property type="evidence" value="ECO:0007669"/>
    <property type="project" value="TreeGrafter"/>
</dbReference>
<keyword evidence="8" id="KW-0969">Cilium</keyword>
<comment type="subcellular location">
    <subcellularLocation>
        <location evidence="5">Secreted</location>
    </subcellularLocation>
    <subcellularLocation>
        <location evidence="5">Bacterial flagellum</location>
    </subcellularLocation>
</comment>
<keyword evidence="8" id="KW-0966">Cell projection</keyword>
<dbReference type="InterPro" id="IPR010810">
    <property type="entry name" value="Flagellin_hook_IN_motif"/>
</dbReference>
<evidence type="ECO:0000313" key="9">
    <source>
        <dbReference type="Proteomes" id="UP000291338"/>
    </source>
</evidence>
<dbReference type="RefSeq" id="WP_130256086.1">
    <property type="nucleotide sequence ID" value="NZ_PPSX01000050.1"/>
</dbReference>